<reference evidence="1" key="1">
    <citation type="submission" date="2020-04" db="EMBL/GenBank/DDBJ databases">
        <authorList>
            <person name="Zhang T."/>
        </authorList>
    </citation>
    <scope>NUCLEOTIDE SEQUENCE</scope>
    <source>
        <strain evidence="1">HKST-UBA02</strain>
    </source>
</reference>
<gene>
    <name evidence="1" type="ORF">KDA27_27970</name>
</gene>
<proteinExistence type="predicted"/>
<dbReference type="SUPFAM" id="SSF56801">
    <property type="entry name" value="Acetyl-CoA synthetase-like"/>
    <property type="match status" value="1"/>
</dbReference>
<evidence type="ECO:0000313" key="2">
    <source>
        <dbReference type="Proteomes" id="UP000739538"/>
    </source>
</evidence>
<accession>A0A956SGX4</accession>
<protein>
    <recommendedName>
        <fullName evidence="3">2-acyl-glycerophospho-ethanolamine acyltransferase</fullName>
    </recommendedName>
</protein>
<organism evidence="1 2">
    <name type="scientific">Eiseniibacteriota bacterium</name>
    <dbReference type="NCBI Taxonomy" id="2212470"/>
    <lineage>
        <taxon>Bacteria</taxon>
        <taxon>Candidatus Eiseniibacteriota</taxon>
    </lineage>
</organism>
<name>A0A956SGX4_UNCEI</name>
<sequence>GGEMISLPAIETVLADAEIRDSDDSDGPSLAVVATSTGDRPELVLFTTRRITRDGANQWIRSAGLSPLHNIRRVHSLESVPQLGTGKVDYRSLQEMANAAPTGTEQ</sequence>
<dbReference type="AlphaFoldDB" id="A0A956SGX4"/>
<dbReference type="Gene3D" id="3.30.300.30">
    <property type="match status" value="1"/>
</dbReference>
<feature type="non-terminal residue" evidence="1">
    <location>
        <position position="1"/>
    </location>
</feature>
<evidence type="ECO:0000313" key="1">
    <source>
        <dbReference type="EMBL" id="MCA9759666.1"/>
    </source>
</evidence>
<comment type="caution">
    <text evidence="1">The sequence shown here is derived from an EMBL/GenBank/DDBJ whole genome shotgun (WGS) entry which is preliminary data.</text>
</comment>
<evidence type="ECO:0008006" key="3">
    <source>
        <dbReference type="Google" id="ProtNLM"/>
    </source>
</evidence>
<reference evidence="1" key="2">
    <citation type="journal article" date="2021" name="Microbiome">
        <title>Successional dynamics and alternative stable states in a saline activated sludge microbial community over 9 years.</title>
        <authorList>
            <person name="Wang Y."/>
            <person name="Ye J."/>
            <person name="Ju F."/>
            <person name="Liu L."/>
            <person name="Boyd J.A."/>
            <person name="Deng Y."/>
            <person name="Parks D.H."/>
            <person name="Jiang X."/>
            <person name="Yin X."/>
            <person name="Woodcroft B.J."/>
            <person name="Tyson G.W."/>
            <person name="Hugenholtz P."/>
            <person name="Polz M.F."/>
            <person name="Zhang T."/>
        </authorList>
    </citation>
    <scope>NUCLEOTIDE SEQUENCE</scope>
    <source>
        <strain evidence="1">HKST-UBA02</strain>
    </source>
</reference>
<dbReference type="Proteomes" id="UP000739538">
    <property type="component" value="Unassembled WGS sequence"/>
</dbReference>
<dbReference type="EMBL" id="JAGQHS010000432">
    <property type="protein sequence ID" value="MCA9759666.1"/>
    <property type="molecule type" value="Genomic_DNA"/>
</dbReference>
<dbReference type="InterPro" id="IPR045851">
    <property type="entry name" value="AMP-bd_C_sf"/>
</dbReference>